<reference evidence="1" key="1">
    <citation type="submission" date="2021-03" db="EMBL/GenBank/DDBJ databases">
        <title>Comparative genomics and phylogenomic investigation of the class Geoglossomycetes provide insights into ecological specialization and systematics.</title>
        <authorList>
            <person name="Melie T."/>
            <person name="Pirro S."/>
            <person name="Miller A.N."/>
            <person name="Quandt A."/>
        </authorList>
    </citation>
    <scope>NUCLEOTIDE SEQUENCE</scope>
    <source>
        <strain evidence="1">GBOQ0MN5Z8</strain>
    </source>
</reference>
<dbReference type="EMBL" id="JAGHQL010000006">
    <property type="protein sequence ID" value="KAH0545410.1"/>
    <property type="molecule type" value="Genomic_DNA"/>
</dbReference>
<evidence type="ECO:0000313" key="2">
    <source>
        <dbReference type="Proteomes" id="UP000698800"/>
    </source>
</evidence>
<protein>
    <submittedName>
        <fullName evidence="1">Uncharacterized protein</fullName>
    </submittedName>
</protein>
<dbReference type="InterPro" id="IPR038883">
    <property type="entry name" value="AN11006-like"/>
</dbReference>
<name>A0A9P8ICU2_9PEZI</name>
<sequence>MAMSGVLAMRSGCTRQDNDVYIDEGFRPAPGPSAMIEPIGYCNSPLYTPSRVGLLDMPPEVRRKIYGYLLHCRSLVYYGGSGTYKKWLRPFPLLLLSRRINSEAAEVLYGTNTFHLERNIKVFINKIGKANTDFLRSIKLHWDRPDLFGRVVRQLSPLRLRLRKVTITVPESMAHYVVCLAHMAYKFGFAHTAELTFRMVDKTSDFQIDVAAWLADKGRSILHLSDCKGCCGIRSWPEYRAGPSLNRGLGFLSLPLEIRNIIYEEFLALPHPIWVEEHWGTPQRRSWNPRRGPWQGLSLLLVSRQVNLEATTILYGRNNITLFHQDPSLFFDQIGTTNMFSLRTLEFNYNIRLRDYISPLRTALRRIALLPNLQQVRLRLAHRGVPHLHRIAASARELRDAKRAGGFTIMTGACDFCPCPGDEDITWIIDREAPWGWDYDHSIWCPFEEIMTWKLINERGGHEPRLDNHGWHCFRPCEFLATIG</sequence>
<dbReference type="PANTHER" id="PTHR42085">
    <property type="entry name" value="F-BOX DOMAIN-CONTAINING PROTEIN"/>
    <property type="match status" value="1"/>
</dbReference>
<gene>
    <name evidence="1" type="ORF">FGG08_000551</name>
</gene>
<organism evidence="1 2">
    <name type="scientific">Glutinoglossum americanum</name>
    <dbReference type="NCBI Taxonomy" id="1670608"/>
    <lineage>
        <taxon>Eukaryota</taxon>
        <taxon>Fungi</taxon>
        <taxon>Dikarya</taxon>
        <taxon>Ascomycota</taxon>
        <taxon>Pezizomycotina</taxon>
        <taxon>Geoglossomycetes</taxon>
        <taxon>Geoglossales</taxon>
        <taxon>Geoglossaceae</taxon>
        <taxon>Glutinoglossum</taxon>
    </lineage>
</organism>
<proteinExistence type="predicted"/>
<dbReference type="PANTHER" id="PTHR42085:SF2">
    <property type="entry name" value="F-BOX DOMAIN-CONTAINING PROTEIN"/>
    <property type="match status" value="1"/>
</dbReference>
<dbReference type="OrthoDB" id="62952at2759"/>
<keyword evidence="2" id="KW-1185">Reference proteome</keyword>
<dbReference type="AlphaFoldDB" id="A0A9P8ICU2"/>
<evidence type="ECO:0000313" key="1">
    <source>
        <dbReference type="EMBL" id="KAH0545410.1"/>
    </source>
</evidence>
<accession>A0A9P8ICU2</accession>
<comment type="caution">
    <text evidence="1">The sequence shown here is derived from an EMBL/GenBank/DDBJ whole genome shotgun (WGS) entry which is preliminary data.</text>
</comment>
<dbReference type="Proteomes" id="UP000698800">
    <property type="component" value="Unassembled WGS sequence"/>
</dbReference>